<comment type="subcellular location">
    <subcellularLocation>
        <location evidence="1 9">Bacterial flagellum basal body</location>
    </subcellularLocation>
    <subcellularLocation>
        <location evidence="2">Cell membrane</location>
        <topology evidence="2">Multi-pass membrane protein</topology>
    </subcellularLocation>
</comment>
<evidence type="ECO:0000256" key="7">
    <source>
        <dbReference type="ARBA" id="ARBA00023136"/>
    </source>
</evidence>
<feature type="region of interest" description="Disordered" evidence="10">
    <location>
        <begin position="311"/>
        <end position="343"/>
    </location>
</feature>
<name>A0ABU5DMA7_9BURK</name>
<evidence type="ECO:0000259" key="12">
    <source>
        <dbReference type="Pfam" id="PF01514"/>
    </source>
</evidence>
<keyword evidence="5 11" id="KW-0812">Transmembrane</keyword>
<evidence type="ECO:0000256" key="5">
    <source>
        <dbReference type="ARBA" id="ARBA00022692"/>
    </source>
</evidence>
<keyword evidence="7 11" id="KW-0472">Membrane</keyword>
<dbReference type="Proteomes" id="UP001285263">
    <property type="component" value="Unassembled WGS sequence"/>
</dbReference>
<gene>
    <name evidence="14" type="primary">fliF</name>
    <name evidence="14" type="ORF">SNE35_23250</name>
</gene>
<feature type="compositionally biased region" description="Polar residues" evidence="10">
    <location>
        <begin position="314"/>
        <end position="327"/>
    </location>
</feature>
<dbReference type="InterPro" id="IPR045851">
    <property type="entry name" value="AMP-bd_C_sf"/>
</dbReference>
<keyword evidence="4" id="KW-1003">Cell membrane</keyword>
<feature type="domain" description="Flagellar M-ring N-terminal" evidence="12">
    <location>
        <begin position="48"/>
        <end position="223"/>
    </location>
</feature>
<evidence type="ECO:0000256" key="9">
    <source>
        <dbReference type="PIRNR" id="PIRNR004862"/>
    </source>
</evidence>
<comment type="caution">
    <text evidence="14">The sequence shown here is derived from an EMBL/GenBank/DDBJ whole genome shotgun (WGS) entry which is preliminary data.</text>
</comment>
<reference evidence="14 15" key="1">
    <citation type="submission" date="2023-11" db="EMBL/GenBank/DDBJ databases">
        <title>Paucibacter sp. nov., isolated from fresh soil in Korea.</title>
        <authorList>
            <person name="Le N.T.T."/>
        </authorList>
    </citation>
    <scope>NUCLEOTIDE SEQUENCE [LARGE SCALE GENOMIC DNA]</scope>
    <source>
        <strain evidence="14 15">R3-3</strain>
    </source>
</reference>
<dbReference type="NCBIfam" id="TIGR00206">
    <property type="entry name" value="fliF"/>
    <property type="match status" value="1"/>
</dbReference>
<evidence type="ECO:0000256" key="4">
    <source>
        <dbReference type="ARBA" id="ARBA00022475"/>
    </source>
</evidence>
<evidence type="ECO:0000313" key="14">
    <source>
        <dbReference type="EMBL" id="MDY0747440.1"/>
    </source>
</evidence>
<feature type="compositionally biased region" description="Polar residues" evidence="10">
    <location>
        <begin position="493"/>
        <end position="502"/>
    </location>
</feature>
<proteinExistence type="inferred from homology"/>
<dbReference type="PIRSF" id="PIRSF004862">
    <property type="entry name" value="FliF"/>
    <property type="match status" value="1"/>
</dbReference>
<evidence type="ECO:0000256" key="11">
    <source>
        <dbReference type="SAM" id="Phobius"/>
    </source>
</evidence>
<accession>A0ABU5DMA7</accession>
<keyword evidence="8 9" id="KW-0975">Bacterial flagellum</keyword>
<feature type="domain" description="Flagellar M-ring C-terminal" evidence="13">
    <location>
        <begin position="258"/>
        <end position="417"/>
    </location>
</feature>
<dbReference type="Pfam" id="PF08345">
    <property type="entry name" value="YscJ_FliF_C"/>
    <property type="match status" value="1"/>
</dbReference>
<sequence>MLKTLSSRLGFAPKLPAMPAGLARSLVPLLALAVGGTALALMLMWRDQSAYRPVFGQREKVAAGEMMQVLDAEHIAYRVHPESGQVLVPESQLGRVRMLLAAKGVVAKLPGGLELMDRNDPLGVSQFVQDVRFRRGLEGELAQSMMALDAVEGARVHLSIAKSSSFVVNDGEKSSASVVLTLKPGQRLSNEQIAAAINLVAGSVASLDPQRVSLVDQAGNLLSARVDLSEGAEGVAAQGSDAAKRFEDEVRRNVRDILAPTLGEDNYKLSVTAEVDNDRVQETREQYGDAPKVTNEAMREETDRERIAMGVPGSLSNRPVNAPSSAASGPDDGNAASARKNATTKQYAYDRSITQIKRSRGRLARLNVAVVLNDAAAPAGAKQWAPAELKKIETMLAAGLGVNAERGDRLSVTPLPFPSRPAVEPWYEQKDTLIDLGGYVGYGVALLLGYLLIARPALRLARQALTPAATPTATAITPLEPLIETNGAAPQLGNESQPTNATPALASDARSAMPVVPLLENFELPPPGSPVDVLVDHLKVLAAKEPERVAEVVKQWVQKKVTTA</sequence>
<keyword evidence="14" id="KW-0966">Cell projection</keyword>
<keyword evidence="14" id="KW-0282">Flagellum</keyword>
<keyword evidence="6 11" id="KW-1133">Transmembrane helix</keyword>
<dbReference type="Gene3D" id="3.30.300.30">
    <property type="match status" value="1"/>
</dbReference>
<dbReference type="Pfam" id="PF01514">
    <property type="entry name" value="YscJ_FliF"/>
    <property type="match status" value="1"/>
</dbReference>
<keyword evidence="15" id="KW-1185">Reference proteome</keyword>
<dbReference type="PANTHER" id="PTHR30046:SF0">
    <property type="entry name" value="FLAGELLAR M-RING PROTEIN"/>
    <property type="match status" value="1"/>
</dbReference>
<dbReference type="EMBL" id="JAXCLA010000008">
    <property type="protein sequence ID" value="MDY0747440.1"/>
    <property type="molecule type" value="Genomic_DNA"/>
</dbReference>
<dbReference type="PANTHER" id="PTHR30046">
    <property type="entry name" value="FLAGELLAR M-RING PROTEIN"/>
    <property type="match status" value="1"/>
</dbReference>
<organism evidence="14 15">
    <name type="scientific">Roseateles agri</name>
    <dbReference type="NCBI Taxonomy" id="3098619"/>
    <lineage>
        <taxon>Bacteria</taxon>
        <taxon>Pseudomonadati</taxon>
        <taxon>Pseudomonadota</taxon>
        <taxon>Betaproteobacteria</taxon>
        <taxon>Burkholderiales</taxon>
        <taxon>Sphaerotilaceae</taxon>
        <taxon>Roseateles</taxon>
    </lineage>
</organism>
<comment type="similarity">
    <text evidence="3 9">Belongs to the FliF family.</text>
</comment>
<protein>
    <recommendedName>
        <fullName evidence="9">Flagellar M-ring protein</fullName>
    </recommendedName>
</protein>
<evidence type="ECO:0000256" key="6">
    <source>
        <dbReference type="ARBA" id="ARBA00022989"/>
    </source>
</evidence>
<dbReference type="InterPro" id="IPR043427">
    <property type="entry name" value="YscJ/FliF"/>
</dbReference>
<feature type="transmembrane region" description="Helical" evidence="11">
    <location>
        <begin position="436"/>
        <end position="453"/>
    </location>
</feature>
<keyword evidence="14" id="KW-0969">Cilium</keyword>
<dbReference type="PRINTS" id="PR01009">
    <property type="entry name" value="FLGMRINGFLIF"/>
</dbReference>
<evidence type="ECO:0000259" key="13">
    <source>
        <dbReference type="Pfam" id="PF08345"/>
    </source>
</evidence>
<feature type="region of interest" description="Disordered" evidence="10">
    <location>
        <begin position="487"/>
        <end position="506"/>
    </location>
</feature>
<evidence type="ECO:0000256" key="10">
    <source>
        <dbReference type="SAM" id="MobiDB-lite"/>
    </source>
</evidence>
<evidence type="ECO:0000256" key="1">
    <source>
        <dbReference type="ARBA" id="ARBA00004117"/>
    </source>
</evidence>
<evidence type="ECO:0000256" key="2">
    <source>
        <dbReference type="ARBA" id="ARBA00004651"/>
    </source>
</evidence>
<dbReference type="InterPro" id="IPR006182">
    <property type="entry name" value="FliF_N_dom"/>
</dbReference>
<evidence type="ECO:0000256" key="8">
    <source>
        <dbReference type="ARBA" id="ARBA00023143"/>
    </source>
</evidence>
<dbReference type="InterPro" id="IPR013556">
    <property type="entry name" value="Flag_M-ring_C"/>
</dbReference>
<evidence type="ECO:0000256" key="3">
    <source>
        <dbReference type="ARBA" id="ARBA00007971"/>
    </source>
</evidence>
<dbReference type="InterPro" id="IPR000067">
    <property type="entry name" value="FlgMring_FliF"/>
</dbReference>
<comment type="function">
    <text evidence="9">The M ring may be actively involved in energy transduction.</text>
</comment>
<feature type="transmembrane region" description="Helical" evidence="11">
    <location>
        <begin position="21"/>
        <end position="45"/>
    </location>
</feature>
<evidence type="ECO:0000313" key="15">
    <source>
        <dbReference type="Proteomes" id="UP001285263"/>
    </source>
</evidence>
<dbReference type="RefSeq" id="WP_320425410.1">
    <property type="nucleotide sequence ID" value="NZ_JAXCLA010000008.1"/>
</dbReference>